<dbReference type="RefSeq" id="WP_129604596.1">
    <property type="nucleotide sequence ID" value="NZ_CP035544.1"/>
</dbReference>
<accession>A0A411EA55</accession>
<evidence type="ECO:0000256" key="5">
    <source>
        <dbReference type="ARBA" id="ARBA00023136"/>
    </source>
</evidence>
<dbReference type="Proteomes" id="UP000290889">
    <property type="component" value="Chromosome"/>
</dbReference>
<dbReference type="PROSITE" id="PS52016">
    <property type="entry name" value="TONB_DEPENDENT_REC_3"/>
    <property type="match status" value="1"/>
</dbReference>
<organism evidence="9 10">
    <name type="scientific">Muriicola soli</name>
    <dbReference type="NCBI Taxonomy" id="2507538"/>
    <lineage>
        <taxon>Bacteria</taxon>
        <taxon>Pseudomonadati</taxon>
        <taxon>Bacteroidota</taxon>
        <taxon>Flavobacteriia</taxon>
        <taxon>Flavobacteriales</taxon>
        <taxon>Flavobacteriaceae</taxon>
        <taxon>Muriicola</taxon>
    </lineage>
</organism>
<keyword evidence="9" id="KW-0675">Receptor</keyword>
<dbReference type="InterPro" id="IPR036942">
    <property type="entry name" value="Beta-barrel_TonB_sf"/>
</dbReference>
<dbReference type="Gene3D" id="2.170.130.10">
    <property type="entry name" value="TonB-dependent receptor, plug domain"/>
    <property type="match status" value="1"/>
</dbReference>
<dbReference type="InterPro" id="IPR012910">
    <property type="entry name" value="Plug_dom"/>
</dbReference>
<evidence type="ECO:0000313" key="10">
    <source>
        <dbReference type="Proteomes" id="UP000290889"/>
    </source>
</evidence>
<evidence type="ECO:0000256" key="7">
    <source>
        <dbReference type="PROSITE-ProRule" id="PRU01360"/>
    </source>
</evidence>
<dbReference type="InterPro" id="IPR039426">
    <property type="entry name" value="TonB-dep_rcpt-like"/>
</dbReference>
<dbReference type="AlphaFoldDB" id="A0A411EA55"/>
<evidence type="ECO:0000259" key="8">
    <source>
        <dbReference type="Pfam" id="PF07715"/>
    </source>
</evidence>
<name>A0A411EA55_9FLAO</name>
<dbReference type="GO" id="GO:0044718">
    <property type="term" value="P:siderophore transmembrane transport"/>
    <property type="evidence" value="ECO:0007669"/>
    <property type="project" value="TreeGrafter"/>
</dbReference>
<dbReference type="PANTHER" id="PTHR30069:SF50">
    <property type="entry name" value="TONB-DEPENDENT RECEPTOR HI_1217-RELATED"/>
    <property type="match status" value="1"/>
</dbReference>
<keyword evidence="6 7" id="KW-0998">Cell outer membrane</keyword>
<proteinExistence type="inferred from homology"/>
<feature type="domain" description="TonB-dependent receptor plug" evidence="8">
    <location>
        <begin position="50"/>
        <end position="155"/>
    </location>
</feature>
<sequence length="622" mass="69907">MVKNFWSAGVLLIIGTVSWAQQTESDSVKVRLLDEVVVSDTRFPIRRENSGKTVIRIGAEELRRNQGRSLPELINNKSGIEISGSRGRAGEVLGVFVRGGRGRQVIVVIDGVRVSDPSSFSQEFDLRLLPLTSIASVEIIKGASSTLYGANAATAVINITTKDAPDKKLTGNFSSIIGTNQTTKDQKYQLNSFENSARVAGSSGKWDYAVGFANRYTDGMSSISTEANEADPFSAINLNARIGYKISDQFKARVYASQAKLKSAYDESFGLQDAPYQFESTQNRVGINTVYDYSKGSTTLNMAYTTYDSENFSAFPGTFKGQNLIGDFFNKYQSGNFRTIAGINYNLEQTEFEEEREFSFIDPYLSLVYFNKNGFQFTTGGRLNIHSEYGSQFVYNINPSYILRRDNGYFKALASFATAYLTPSLTQLFGQFGANPELRPETNQTLEFGLEYAIDDRLRVSTVVFSREEKDFVFFDNVNFLYDNAENTIQARGFEMELDWFLTEDLSLKTNYTFTEREGDASIRIPKHKIFTDLGYQVSEAFLISANYAYTGTRTDTDFNTFTEVPLEAFGLLGLSARYELMPDLLTVFIQGDNLLNTSYREVLGFNTRGRNFRMGFTLRFQ</sequence>
<gene>
    <name evidence="9" type="ORF">EQY75_07800</name>
</gene>
<evidence type="ECO:0000256" key="4">
    <source>
        <dbReference type="ARBA" id="ARBA00022692"/>
    </source>
</evidence>
<keyword evidence="2 7" id="KW-0813">Transport</keyword>
<evidence type="ECO:0000256" key="2">
    <source>
        <dbReference type="ARBA" id="ARBA00022448"/>
    </source>
</evidence>
<reference evidence="9 10" key="1">
    <citation type="submission" date="2019-01" db="EMBL/GenBank/DDBJ databases">
        <title>Muriicola soli sp. nov., isolated from soil.</title>
        <authorList>
            <person name="Kang H.J."/>
            <person name="Kim S.B."/>
        </authorList>
    </citation>
    <scope>NUCLEOTIDE SEQUENCE [LARGE SCALE GENOMIC DNA]</scope>
    <source>
        <strain evidence="9 10">MMS17-SY002</strain>
    </source>
</reference>
<dbReference type="PANTHER" id="PTHR30069">
    <property type="entry name" value="TONB-DEPENDENT OUTER MEMBRANE RECEPTOR"/>
    <property type="match status" value="1"/>
</dbReference>
<dbReference type="OrthoDB" id="9758472at2"/>
<dbReference type="Gene3D" id="2.40.170.20">
    <property type="entry name" value="TonB-dependent receptor, beta-barrel domain"/>
    <property type="match status" value="1"/>
</dbReference>
<keyword evidence="10" id="KW-1185">Reference proteome</keyword>
<dbReference type="EMBL" id="CP035544">
    <property type="protein sequence ID" value="QBA64433.1"/>
    <property type="molecule type" value="Genomic_DNA"/>
</dbReference>
<evidence type="ECO:0000256" key="6">
    <source>
        <dbReference type="ARBA" id="ARBA00023237"/>
    </source>
</evidence>
<dbReference type="GO" id="GO:0015344">
    <property type="term" value="F:siderophore uptake transmembrane transporter activity"/>
    <property type="evidence" value="ECO:0007669"/>
    <property type="project" value="TreeGrafter"/>
</dbReference>
<comment type="similarity">
    <text evidence="7">Belongs to the TonB-dependent receptor family.</text>
</comment>
<protein>
    <submittedName>
        <fullName evidence="9">TonB-dependent receptor</fullName>
    </submittedName>
</protein>
<comment type="subcellular location">
    <subcellularLocation>
        <location evidence="1 7">Cell outer membrane</location>
        <topology evidence="1 7">Multi-pass membrane protein</topology>
    </subcellularLocation>
</comment>
<dbReference type="SUPFAM" id="SSF56935">
    <property type="entry name" value="Porins"/>
    <property type="match status" value="1"/>
</dbReference>
<keyword evidence="3 7" id="KW-1134">Transmembrane beta strand</keyword>
<keyword evidence="4 7" id="KW-0812">Transmembrane</keyword>
<keyword evidence="5 7" id="KW-0472">Membrane</keyword>
<dbReference type="GO" id="GO:0009279">
    <property type="term" value="C:cell outer membrane"/>
    <property type="evidence" value="ECO:0007669"/>
    <property type="project" value="UniProtKB-SubCell"/>
</dbReference>
<dbReference type="Pfam" id="PF07715">
    <property type="entry name" value="Plug"/>
    <property type="match status" value="1"/>
</dbReference>
<evidence type="ECO:0000256" key="1">
    <source>
        <dbReference type="ARBA" id="ARBA00004571"/>
    </source>
</evidence>
<dbReference type="InterPro" id="IPR037066">
    <property type="entry name" value="Plug_dom_sf"/>
</dbReference>
<dbReference type="KEGG" id="mur:EQY75_07800"/>
<evidence type="ECO:0000256" key="3">
    <source>
        <dbReference type="ARBA" id="ARBA00022452"/>
    </source>
</evidence>
<evidence type="ECO:0000313" key="9">
    <source>
        <dbReference type="EMBL" id="QBA64433.1"/>
    </source>
</evidence>